<dbReference type="InterPro" id="IPR014044">
    <property type="entry name" value="CAP_dom"/>
</dbReference>
<accession>A0A2G9UH10</accession>
<protein>
    <submittedName>
        <fullName evidence="2">SCP-like protein</fullName>
    </submittedName>
</protein>
<dbReference type="InterPro" id="IPR001283">
    <property type="entry name" value="CRISP-related"/>
</dbReference>
<dbReference type="InterPro" id="IPR035940">
    <property type="entry name" value="CAP_sf"/>
</dbReference>
<evidence type="ECO:0000313" key="2">
    <source>
        <dbReference type="EMBL" id="PIO69525.1"/>
    </source>
</evidence>
<keyword evidence="3" id="KW-1185">Reference proteome</keyword>
<evidence type="ECO:0000259" key="1">
    <source>
        <dbReference type="SMART" id="SM00198"/>
    </source>
</evidence>
<dbReference type="Proteomes" id="UP000230423">
    <property type="component" value="Unassembled WGS sequence"/>
</dbReference>
<dbReference type="OrthoDB" id="5874910at2759"/>
<dbReference type="PANTHER" id="PTHR10334">
    <property type="entry name" value="CYSTEINE-RICH SECRETORY PROTEIN-RELATED"/>
    <property type="match status" value="1"/>
</dbReference>
<dbReference type="SMART" id="SM00198">
    <property type="entry name" value="SCP"/>
    <property type="match status" value="1"/>
</dbReference>
<reference evidence="2 3" key="1">
    <citation type="submission" date="2015-09" db="EMBL/GenBank/DDBJ databases">
        <title>Draft genome of the parasitic nematode Teladorsagia circumcincta isolate WARC Sus (inbred).</title>
        <authorList>
            <person name="Mitreva M."/>
        </authorList>
    </citation>
    <scope>NUCLEOTIDE SEQUENCE [LARGE SCALE GENOMIC DNA]</scope>
    <source>
        <strain evidence="2 3">S</strain>
    </source>
</reference>
<dbReference type="Gene3D" id="3.40.33.10">
    <property type="entry name" value="CAP"/>
    <property type="match status" value="2"/>
</dbReference>
<organism evidence="2 3">
    <name type="scientific">Teladorsagia circumcincta</name>
    <name type="common">Brown stomach worm</name>
    <name type="synonym">Ostertagia circumcincta</name>
    <dbReference type="NCBI Taxonomy" id="45464"/>
    <lineage>
        <taxon>Eukaryota</taxon>
        <taxon>Metazoa</taxon>
        <taxon>Ecdysozoa</taxon>
        <taxon>Nematoda</taxon>
        <taxon>Chromadorea</taxon>
        <taxon>Rhabditida</taxon>
        <taxon>Rhabditina</taxon>
        <taxon>Rhabditomorpha</taxon>
        <taxon>Strongyloidea</taxon>
        <taxon>Trichostrongylidae</taxon>
        <taxon>Teladorsagia</taxon>
    </lineage>
</organism>
<proteinExistence type="predicted"/>
<feature type="domain" description="SCP" evidence="1">
    <location>
        <begin position="150"/>
        <end position="307"/>
    </location>
</feature>
<dbReference type="SUPFAM" id="SSF55797">
    <property type="entry name" value="PR-1-like"/>
    <property type="match status" value="2"/>
</dbReference>
<dbReference type="Pfam" id="PF00188">
    <property type="entry name" value="CAP"/>
    <property type="match status" value="2"/>
</dbReference>
<dbReference type="PRINTS" id="PR00837">
    <property type="entry name" value="V5TPXLIKE"/>
</dbReference>
<dbReference type="CDD" id="cd05380">
    <property type="entry name" value="CAP_euk"/>
    <property type="match status" value="1"/>
</dbReference>
<dbReference type="AlphaFoldDB" id="A0A2G9UH10"/>
<dbReference type="EMBL" id="KZ346620">
    <property type="protein sequence ID" value="PIO69525.1"/>
    <property type="molecule type" value="Genomic_DNA"/>
</dbReference>
<gene>
    <name evidence="2" type="ORF">TELCIR_08645</name>
</gene>
<sequence length="310" mass="34734">MKEHEQELNAYIAQKLNEFRQSIANGTAFKHGGRLPRTMSMFPLTTNRIYEMIAELSSTDCVEQNTVPQGVDVSMNFYSVSYLPSSVSRDTVADFALSQWEQEPYLFGIGDDVMYTNATLQEFANIVHYKTTQFGCHYKECDTSPTMPNTRALSCVFGNPSRLAQGLVPNGLSGQNAPSGQNLYKMSYSTDLESEAQKYADECPASGSSLESRNNTGENFGIVSTSSANTYYDAVVQAIRSFWHEIKITVINKEMLFTYVLTQRQKAPLRFTQMAWANTHQVGCGVNHCGDNYIVVCRYSPRGDVYKCKT</sequence>
<name>A0A2G9UH10_TELCI</name>
<evidence type="ECO:0000313" key="3">
    <source>
        <dbReference type="Proteomes" id="UP000230423"/>
    </source>
</evidence>